<dbReference type="NCBIfam" id="NF038128">
    <property type="entry name" value="choice_anch_J"/>
    <property type="match status" value="4"/>
</dbReference>
<dbReference type="PANTHER" id="PTHR46708:SF2">
    <property type="entry name" value="FIBRONECTIN TYPE-III DOMAIN-CONTAINING PROTEIN"/>
    <property type="match status" value="1"/>
</dbReference>
<dbReference type="Pfam" id="PF07675">
    <property type="entry name" value="Cleaved_Adhesin"/>
    <property type="match status" value="4"/>
</dbReference>
<dbReference type="InterPro" id="IPR003961">
    <property type="entry name" value="FN3_dom"/>
</dbReference>
<dbReference type="PANTHER" id="PTHR46708">
    <property type="entry name" value="TENASCIN"/>
    <property type="match status" value="1"/>
</dbReference>
<dbReference type="Pfam" id="PF13585">
    <property type="entry name" value="CHU_C"/>
    <property type="match status" value="1"/>
</dbReference>
<evidence type="ECO:0000313" key="4">
    <source>
        <dbReference type="EMBL" id="RWW92011.1"/>
    </source>
</evidence>
<dbReference type="InterPro" id="IPR026341">
    <property type="entry name" value="T9SS_type_B"/>
</dbReference>
<dbReference type="InterPro" id="IPR013783">
    <property type="entry name" value="Ig-like_fold"/>
</dbReference>
<feature type="domain" description="Fibronectin type-III" evidence="3">
    <location>
        <begin position="240"/>
        <end position="326"/>
    </location>
</feature>
<feature type="domain" description="Fibronectin type-III" evidence="3">
    <location>
        <begin position="727"/>
        <end position="816"/>
    </location>
</feature>
<dbReference type="InterPro" id="IPR036116">
    <property type="entry name" value="FN3_sf"/>
</dbReference>
<evidence type="ECO:0000256" key="1">
    <source>
        <dbReference type="ARBA" id="ARBA00022737"/>
    </source>
</evidence>
<reference evidence="4 5" key="1">
    <citation type="submission" date="2019-01" db="EMBL/GenBank/DDBJ databases">
        <title>Flavobacterium sp. nov.,isolated from freshwater.</title>
        <authorList>
            <person name="Zhang R."/>
            <person name="Du Z.-J."/>
        </authorList>
    </citation>
    <scope>NUCLEOTIDE SEQUENCE [LARGE SCALE GENOMIC DNA]</scope>
    <source>
        <strain evidence="4 5">1E403</strain>
    </source>
</reference>
<keyword evidence="2" id="KW-0472">Membrane</keyword>
<dbReference type="InterPro" id="IPR044023">
    <property type="entry name" value="Ig_7"/>
</dbReference>
<comment type="caution">
    <text evidence="4">The sequence shown here is derived from an EMBL/GenBank/DDBJ whole genome shotgun (WGS) entry which is preliminary data.</text>
</comment>
<evidence type="ECO:0000256" key="2">
    <source>
        <dbReference type="SAM" id="Phobius"/>
    </source>
</evidence>
<dbReference type="NCBIfam" id="TIGR04131">
    <property type="entry name" value="Bac_Flav_CTERM"/>
    <property type="match status" value="1"/>
</dbReference>
<feature type="domain" description="Fibronectin type-III" evidence="3">
    <location>
        <begin position="1244"/>
        <end position="1338"/>
    </location>
</feature>
<keyword evidence="5" id="KW-1185">Reference proteome</keyword>
<dbReference type="Gene3D" id="2.60.120.200">
    <property type="match status" value="4"/>
</dbReference>
<keyword evidence="2" id="KW-0812">Transmembrane</keyword>
<dbReference type="Pfam" id="PF00041">
    <property type="entry name" value="fn3"/>
    <property type="match status" value="2"/>
</dbReference>
<feature type="domain" description="Fibronectin type-III" evidence="3">
    <location>
        <begin position="980"/>
        <end position="1070"/>
    </location>
</feature>
<dbReference type="SUPFAM" id="SSF49265">
    <property type="entry name" value="Fibronectin type III"/>
    <property type="match status" value="5"/>
</dbReference>
<dbReference type="OrthoDB" id="608579at2"/>
<keyword evidence="1" id="KW-0677">Repeat</keyword>
<dbReference type="Proteomes" id="UP000287527">
    <property type="component" value="Unassembled WGS sequence"/>
</dbReference>
<dbReference type="SMART" id="SM00060">
    <property type="entry name" value="FN3"/>
    <property type="match status" value="6"/>
</dbReference>
<dbReference type="InterPro" id="IPR011628">
    <property type="entry name" value="Cleaved_adhesin"/>
</dbReference>
<dbReference type="PROSITE" id="PS50853">
    <property type="entry name" value="FN3"/>
    <property type="match status" value="5"/>
</dbReference>
<feature type="domain" description="Fibronectin type-III" evidence="3">
    <location>
        <begin position="476"/>
        <end position="567"/>
    </location>
</feature>
<proteinExistence type="predicted"/>
<evidence type="ECO:0000259" key="3">
    <source>
        <dbReference type="PROSITE" id="PS50853"/>
    </source>
</evidence>
<sequence length="2291" mass="248469">MRKHGFINREKLLTMNQKLRITSKLLFEKSQDFYSCINHFLNLKNRIGRAVLMVFFILFSLNGFAQLALETFEGGIPSSWNKATGGTAEWTISNDGYLGGNAAFIDPSTDNIGAGNTARYYLFTKLITVPQNGKLRFFTKQSSTVDYGNIYEVRLSTATQTDPNGYTTLLTSWTETELNPATPLGYVEKVVTIPSNIAPNIQVYIAFVLVNNQVGTTPNADTWFIDNVSLLESAICDPVTAESFQASGFTPGSANLSWSHPTASQFEIQVLPHGNPVGATGIATGNSYQASGLDAGEEYDVYIKTLCSSSDSSGWAGPFSFSIPNVGTACSFPIVIPNTGAPYVFSSNLDQFSNPEVVYTNQGTNCLPASVTGNYLEGDKAFFSYTATQNGLMTITQIAGPTGWNYITGVFVYDGCSNVGVACLGGLHTSNAGEAKVIPNLFVEAGHTYIIVVSSVLPAGATIDFTLKVETAPCAPPAVITHKNLLQNSVVVSWNNVGNFASAWEYTIQPAGSGLPTGAGTSTATNIDNLINTGLAAGTSYDLYVRSVCGGVPGAWSAPYNFTTQCTVFNTPYTESFDNASASNPTPCWAPLDVNGDGNKWRFSWENIMLSTGNAITNNNDMMVSPMINLGTTPKRLKFKYQTSSGVSRYSVVISTTGIGTGNFTTVILPTQSVDTNYEVLEKIVNIPTSITGNVNIAFYVDPGADETSNSIILDDIVVEDKPVCPDPVALTSGTITTATAQLSWEAGDIEGQWQIVVQPKDAGIPTGTGTLISSNTYLAENLTHATQYEYYVRAYCSSTQQSSWVGPYLFTTLCSVFTVPFYESFNDDDVNTHKSCWSFNDANEDGAAWHMNATEPSIQGGFWGTPSFDDWIVSPAIIVNGTKALKFKYKAVYSPFFANPRFGMEVLMSTTDTNPESFSVVMPLINFTNVEYLEKTVYINANGPVYIAFRVPPAFDTEEGTSALQIDDVRIIDAPVCPPPSELTASNITQNTAKLAWSKASLETQWEVKVQPAGTGIPTTAGTLTSNNTAYSAELLLPNTQYEYYVRAYCNTAEQSTWVGPFVFTTLCSAFTAPFIETFNIDSVSEACWRVLNGNSDTFAWNLNMTIDTYEGNQAAGMFTGSNGNNNDWLISPTITVTAGQRLRYYYRVNQSDFHEDLDVRLSTNGIDITEFTTLLYTADFYDESPLNNTEWKEKVINIPAGITGNINIAWHIPKKAPHWEGYRGQMLLIDKVIIEDIPACPTPSNLVVQNITDTTALLSWDANGTENQWDVYVQPAELNAPVGNGDVQYLHLASTNPYTIEGLTAASKYEYYVRAVCDGTNKSEWIGPLEFITMCSFENLCQYTITLSTTQGMSVGGGIDVIQNGVKLQTLQFPTGAWNEVPDPANFTIMLCTGVEFSLFWDAVGTAPGQYPGSLVEVKDDQGVVLWTGDLGVITPRSTIYKAVSTCGVIACPQPTNLAVSGTSVFSWTAGGTETQWEVAIQPVANNTLPQSGIIVTTNSYSPQASDFINLQAGTYEFFVRAICGAGDTSFWSGPHRFVRNDDALKAINVPVSSGEVCEQSITMVSFMGATVSAEPMTCNGVNAGDVWFEFVAASKVHLVELSNFSAKNIYQGGNSADVKEPKIILTLYKVVGTALQQIVCTSNNVILAAYSSELEVGATYKVRLTLNDLAPNLCTFDICVKTPLDLCKLDIVNGGFERPQAGMGGLGNFYSQNIVPGWRNNLLPADAPSLYETLYISSGLGLDGFTPYEGGQMIQLMNPDSDLPLPDPNDLINIKGMFQDLDSSEITKYQYSFAHLSRGQGIAVQLYAGPPTGPFVLLEEYVGFMTWNFYEGTYNVPAGQNVTRFIFRAKDSAIGNMLDAVSVVAVTKIITEPHTLNCNVNSTELKAEGVGTWIAAENNPAAVVITDPNSTTTTVTNFTKSGDYTFYWKTRYCEYSIVVTKEAVDEIPEVTSPVTYCKNAVAVPLTASVFDGLSLVWYTEPVGGTALNTAPTPDTTITGTVSYYVAYVNALGCEGIRTKIEVVVNESRIAITEFSYKKSYCVGEENPFPTLVGNFDNVGTFAAVQGLAINTVTGEINLANSTAGSYEITYTVQPDAATCNEGGSHKFTVLIVDGLDAIISQECKGQQTWLLVSSKDNTFDIHEMNYVWKNENGVAVGSNSPEFNVAEYYANNGNNELPLLFTVTISSGSCSNDVEYTVNSIMCEVPRGISPNGDGLNDNFDLSGSGITSLTIFNRYGKKVYSYGKNYTNQWHGQDEGNNELPDGTYFYSITNADGSNATGWVYINRQN</sequence>
<accession>A0A444GMP9</accession>
<evidence type="ECO:0000313" key="5">
    <source>
        <dbReference type="Proteomes" id="UP000287527"/>
    </source>
</evidence>
<dbReference type="Pfam" id="PF19081">
    <property type="entry name" value="Ig_7"/>
    <property type="match status" value="1"/>
</dbReference>
<dbReference type="EMBL" id="SBII01000015">
    <property type="protein sequence ID" value="RWW92011.1"/>
    <property type="molecule type" value="Genomic_DNA"/>
</dbReference>
<organism evidence="4 5">
    <name type="scientific">Flavobacterium cerinum</name>
    <dbReference type="NCBI Taxonomy" id="2502784"/>
    <lineage>
        <taxon>Bacteria</taxon>
        <taxon>Pseudomonadati</taxon>
        <taxon>Bacteroidota</taxon>
        <taxon>Flavobacteriia</taxon>
        <taxon>Flavobacteriales</taxon>
        <taxon>Flavobacteriaceae</taxon>
        <taxon>Flavobacterium</taxon>
    </lineage>
</organism>
<dbReference type="InterPro" id="IPR050991">
    <property type="entry name" value="ECM_Regulatory_Proteins"/>
</dbReference>
<dbReference type="CDD" id="cd00063">
    <property type="entry name" value="FN3"/>
    <property type="match status" value="3"/>
</dbReference>
<feature type="transmembrane region" description="Helical" evidence="2">
    <location>
        <begin position="50"/>
        <end position="69"/>
    </location>
</feature>
<name>A0A444GMP9_9FLAO</name>
<dbReference type="Gene3D" id="2.60.40.10">
    <property type="entry name" value="Immunoglobulins"/>
    <property type="match status" value="5"/>
</dbReference>
<protein>
    <submittedName>
        <fullName evidence="4">T9SS type B sorting domain-containing protein</fullName>
    </submittedName>
</protein>
<keyword evidence="2" id="KW-1133">Transmembrane helix</keyword>
<gene>
    <name evidence="4" type="ORF">EPI11_17445</name>
</gene>